<dbReference type="RefSeq" id="WP_345334716.1">
    <property type="nucleotide sequence ID" value="NZ_BAABJZ010000021.1"/>
</dbReference>
<reference evidence="3" key="1">
    <citation type="journal article" date="2019" name="Int. J. Syst. Evol. Microbiol.">
        <title>The Global Catalogue of Microorganisms (GCM) 10K type strain sequencing project: providing services to taxonomists for standard genome sequencing and annotation.</title>
        <authorList>
            <consortium name="The Broad Institute Genomics Platform"/>
            <consortium name="The Broad Institute Genome Sequencing Center for Infectious Disease"/>
            <person name="Wu L."/>
            <person name="Ma J."/>
        </authorList>
    </citation>
    <scope>NUCLEOTIDE SEQUENCE [LARGE SCALE GENOMIC DNA]</scope>
    <source>
        <strain evidence="3">JCM 18401</strain>
    </source>
</reference>
<dbReference type="Proteomes" id="UP001499988">
    <property type="component" value="Unassembled WGS sequence"/>
</dbReference>
<dbReference type="EMBL" id="BAABJZ010000021">
    <property type="protein sequence ID" value="GAA4881750.1"/>
    <property type="molecule type" value="Genomic_DNA"/>
</dbReference>
<sequence length="125" mass="13417">MRTTKTIFATMTTALLLSTAAQAGQLELGEGFFATAVNGNKVSVHADSVTLGSGKQVVTVRYEENVIHSREQNKFTVSKPIHLIFDANQGAYQINKTDSGIVITQNNRPVKANIVSGDQALNLAL</sequence>
<keyword evidence="3" id="KW-1185">Reference proteome</keyword>
<protein>
    <submittedName>
        <fullName evidence="2">Uncharacterized protein</fullName>
    </submittedName>
</protein>
<keyword evidence="1" id="KW-0732">Signal</keyword>
<dbReference type="Pfam" id="PF09829">
    <property type="entry name" value="DUF2057"/>
    <property type="match status" value="1"/>
</dbReference>
<evidence type="ECO:0000313" key="3">
    <source>
        <dbReference type="Proteomes" id="UP001499988"/>
    </source>
</evidence>
<proteinExistence type="predicted"/>
<feature type="signal peptide" evidence="1">
    <location>
        <begin position="1"/>
        <end position="23"/>
    </location>
</feature>
<name>A0ABP9EUU8_9GAMM</name>
<accession>A0ABP9EUU8</accession>
<gene>
    <name evidence="2" type="ORF">GCM10023333_14850</name>
</gene>
<evidence type="ECO:0000313" key="2">
    <source>
        <dbReference type="EMBL" id="GAA4881750.1"/>
    </source>
</evidence>
<evidence type="ECO:0000256" key="1">
    <source>
        <dbReference type="SAM" id="SignalP"/>
    </source>
</evidence>
<feature type="chain" id="PRO_5045196153" evidence="1">
    <location>
        <begin position="24"/>
        <end position="125"/>
    </location>
</feature>
<dbReference type="InterPro" id="IPR018635">
    <property type="entry name" value="UPF0319"/>
</dbReference>
<organism evidence="2 3">
    <name type="scientific">Ferrimonas pelagia</name>
    <dbReference type="NCBI Taxonomy" id="1177826"/>
    <lineage>
        <taxon>Bacteria</taxon>
        <taxon>Pseudomonadati</taxon>
        <taxon>Pseudomonadota</taxon>
        <taxon>Gammaproteobacteria</taxon>
        <taxon>Alteromonadales</taxon>
        <taxon>Ferrimonadaceae</taxon>
        <taxon>Ferrimonas</taxon>
    </lineage>
</organism>
<comment type="caution">
    <text evidence="2">The sequence shown here is derived from an EMBL/GenBank/DDBJ whole genome shotgun (WGS) entry which is preliminary data.</text>
</comment>